<name>A0ABQ0VB60_ENTMU</name>
<dbReference type="Pfam" id="PF07751">
    <property type="entry name" value="Abi_2"/>
    <property type="match status" value="1"/>
</dbReference>
<reference evidence="1 2" key="1">
    <citation type="submission" date="2019-07" db="EMBL/GenBank/DDBJ databases">
        <title>Whole genome shotgun sequence of Enterococcus mundtii NBRC 100490.</title>
        <authorList>
            <person name="Hosoyama A."/>
            <person name="Uohara A."/>
            <person name="Ohji S."/>
            <person name="Ichikawa N."/>
        </authorList>
    </citation>
    <scope>NUCLEOTIDE SEQUENCE [LARGE SCALE GENOMIC DNA]</scope>
    <source>
        <strain evidence="1 2">NBRC 100490</strain>
    </source>
</reference>
<evidence type="ECO:0000313" key="2">
    <source>
        <dbReference type="Proteomes" id="UP000321175"/>
    </source>
</evidence>
<gene>
    <name evidence="1" type="ORF">EMU01_08430</name>
</gene>
<dbReference type="RefSeq" id="WP_071866149.1">
    <property type="nucleotide sequence ID" value="NZ_BJWA01000004.1"/>
</dbReference>
<dbReference type="Proteomes" id="UP000321175">
    <property type="component" value="Unassembled WGS sequence"/>
</dbReference>
<keyword evidence="2" id="KW-1185">Reference proteome</keyword>
<keyword evidence="1" id="KW-0645">Protease</keyword>
<proteinExistence type="predicted"/>
<keyword evidence="1" id="KW-0378">Hydrolase</keyword>
<sequence>MKLNLSDQLAYLTKDKNISCDILTVTEAQNILENTNFYYKITCYKRNFRKDSNNKYIDLDFFHLYDLSIIDMRMRHLFNKLCLDIEHSLKKNLIKDITNSTEDGYAIVNEFDSFERVKFNLKQQVLRQRYGQNYINVNYKPILKRTIYNVSDPNDYDYQISRKYFNSKIVPVWVLIEKLNFGQLIDFIKFYVDKQKNNYAYYKTAEELLIMIKRIRNASSHNRPILMNIANKNHSGSLVVSSNVKSFLTKYQINKNVSRKEISLYNNLLEHTKIHDIFCLMILYKEYIESEKMIFARRKEIRSFIYRAKLNKKHYSKHNKMKNIFLFLSKSLNSI</sequence>
<protein>
    <submittedName>
        <fullName evidence="1">CAAX amino protease</fullName>
    </submittedName>
</protein>
<dbReference type="InterPro" id="IPR011664">
    <property type="entry name" value="Abi_system_AbiD/AbiF-like"/>
</dbReference>
<dbReference type="GeneID" id="61001059"/>
<organism evidence="1 2">
    <name type="scientific">Enterococcus mundtii</name>
    <dbReference type="NCBI Taxonomy" id="53346"/>
    <lineage>
        <taxon>Bacteria</taxon>
        <taxon>Bacillati</taxon>
        <taxon>Bacillota</taxon>
        <taxon>Bacilli</taxon>
        <taxon>Lactobacillales</taxon>
        <taxon>Enterococcaceae</taxon>
        <taxon>Enterococcus</taxon>
    </lineage>
</organism>
<dbReference type="GO" id="GO:0008233">
    <property type="term" value="F:peptidase activity"/>
    <property type="evidence" value="ECO:0007669"/>
    <property type="project" value="UniProtKB-KW"/>
</dbReference>
<dbReference type="EMBL" id="BJWA01000004">
    <property type="protein sequence ID" value="GEL79699.1"/>
    <property type="molecule type" value="Genomic_DNA"/>
</dbReference>
<accession>A0ABQ0VB60</accession>
<comment type="caution">
    <text evidence="1">The sequence shown here is derived from an EMBL/GenBank/DDBJ whole genome shotgun (WGS) entry which is preliminary data.</text>
</comment>
<dbReference type="GO" id="GO:0006508">
    <property type="term" value="P:proteolysis"/>
    <property type="evidence" value="ECO:0007669"/>
    <property type="project" value="UniProtKB-KW"/>
</dbReference>
<evidence type="ECO:0000313" key="1">
    <source>
        <dbReference type="EMBL" id="GEL79699.1"/>
    </source>
</evidence>